<dbReference type="eggNOG" id="ENOG5032W6X">
    <property type="taxonomic scope" value="Bacteria"/>
</dbReference>
<protein>
    <submittedName>
        <fullName evidence="1">Uncharacterized protein</fullName>
    </submittedName>
</protein>
<reference evidence="2" key="1">
    <citation type="submission" date="2014-05" db="EMBL/GenBank/DDBJ databases">
        <title>ATOL: Assembling a taxonomically balanced genome-scale reconstruction of the evolutionary history of the Enterobacteriaceae.</title>
        <authorList>
            <person name="Plunkett G. III"/>
            <person name="Neeno-Eckwall E.C."/>
            <person name="Glasner J.D."/>
            <person name="Perna N.T."/>
        </authorList>
    </citation>
    <scope>NUCLEOTIDE SEQUENCE [LARGE SCALE GENOMIC DNA]</scope>
    <source>
        <strain evidence="2">ATCC 49490</strain>
    </source>
</reference>
<dbReference type="AlphaFoldDB" id="A0A084ZNW1"/>
<accession>A0A084ZNW1</accession>
<evidence type="ECO:0000313" key="1">
    <source>
        <dbReference type="EMBL" id="KFB99155.1"/>
    </source>
</evidence>
<dbReference type="OrthoDB" id="5123270at2"/>
<dbReference type="RefSeq" id="WP_038161736.1">
    <property type="nucleotide sequence ID" value="NZ_JMTB01000117.1"/>
</dbReference>
<name>A0A084ZNW1_9ENTR</name>
<dbReference type="EMBL" id="JMTB01000117">
    <property type="protein sequence ID" value="KFB99155.1"/>
    <property type="molecule type" value="Genomic_DNA"/>
</dbReference>
<sequence length="178" mass="20322">MALNFQDLNDETRRFMTQEIQLDKENDTFYRSAFLTDQGKEIWPTLLEESIAHNDDWLENEIQRRGLLAQFYTRRRPKSQELMQARVPVTAAQTLAEGEFNRLFVRGLCARVIAEGGREVEAYRARYSEHPRAESEAIIGKKFLAADVLKDLRDNPGVDSVLGLPPGPNSGISVKKIQ</sequence>
<proteinExistence type="predicted"/>
<organism evidence="1 2">
    <name type="scientific">Trabulsiella guamensis ATCC 49490</name>
    <dbReference type="NCBI Taxonomy" id="1005994"/>
    <lineage>
        <taxon>Bacteria</taxon>
        <taxon>Pseudomonadati</taxon>
        <taxon>Pseudomonadota</taxon>
        <taxon>Gammaproteobacteria</taxon>
        <taxon>Enterobacterales</taxon>
        <taxon>Enterobacteriaceae</taxon>
        <taxon>Trabulsiella</taxon>
    </lineage>
</organism>
<comment type="caution">
    <text evidence="1">The sequence shown here is derived from an EMBL/GenBank/DDBJ whole genome shotgun (WGS) entry which is preliminary data.</text>
</comment>
<keyword evidence="2" id="KW-1185">Reference proteome</keyword>
<evidence type="ECO:0000313" key="2">
    <source>
        <dbReference type="Proteomes" id="UP000028630"/>
    </source>
</evidence>
<gene>
    <name evidence="1" type="ORF">GTGU_04156</name>
</gene>
<dbReference type="Proteomes" id="UP000028630">
    <property type="component" value="Unassembled WGS sequence"/>
</dbReference>